<feature type="transmembrane region" description="Helical" evidence="15">
    <location>
        <begin position="6"/>
        <end position="22"/>
    </location>
</feature>
<keyword evidence="17" id="KW-1185">Reference proteome</keyword>
<evidence type="ECO:0000256" key="6">
    <source>
        <dbReference type="ARBA" id="ARBA00022723"/>
    </source>
</evidence>
<feature type="binding site" description="axial binding residue" evidence="12">
    <location>
        <position position="443"/>
    </location>
    <ligand>
        <name>heme</name>
        <dbReference type="ChEBI" id="CHEBI:30413"/>
    </ligand>
    <ligandPart>
        <name>Fe</name>
        <dbReference type="ChEBI" id="CHEBI:18248"/>
    </ligandPart>
</feature>
<evidence type="ECO:0000256" key="12">
    <source>
        <dbReference type="PIRSR" id="PIRSR602401-1"/>
    </source>
</evidence>
<dbReference type="FunFam" id="1.10.630.10:FF:000182">
    <property type="entry name" value="Cytochrome P450 3A4"/>
    <property type="match status" value="1"/>
</dbReference>
<dbReference type="InterPro" id="IPR036396">
    <property type="entry name" value="Cyt_P450_sf"/>
</dbReference>
<keyword evidence="7" id="KW-0256">Endoplasmic reticulum</keyword>
<evidence type="ECO:0000313" key="17">
    <source>
        <dbReference type="Proteomes" id="UP001142055"/>
    </source>
</evidence>
<dbReference type="InterPro" id="IPR002401">
    <property type="entry name" value="Cyt_P450_E_grp-I"/>
</dbReference>
<name>A0A9Q0MGI3_BLOTA</name>
<evidence type="ECO:0000256" key="4">
    <source>
        <dbReference type="ARBA" id="ARBA00010617"/>
    </source>
</evidence>
<evidence type="ECO:0000256" key="7">
    <source>
        <dbReference type="ARBA" id="ARBA00022848"/>
    </source>
</evidence>
<gene>
    <name evidence="16" type="ORF">RDWZM_001690</name>
</gene>
<feature type="transmembrane region" description="Helical" evidence="15">
    <location>
        <begin position="214"/>
        <end position="233"/>
    </location>
</feature>
<dbReference type="SUPFAM" id="SSF48264">
    <property type="entry name" value="Cytochrome P450"/>
    <property type="match status" value="1"/>
</dbReference>
<evidence type="ECO:0000313" key="16">
    <source>
        <dbReference type="EMBL" id="KAJ6223145.1"/>
    </source>
</evidence>
<keyword evidence="15" id="KW-0472">Membrane</keyword>
<dbReference type="OMA" id="IREHIAI"/>
<keyword evidence="6 12" id="KW-0479">Metal-binding</keyword>
<keyword evidence="8 13" id="KW-0560">Oxidoreductase</keyword>
<keyword evidence="15" id="KW-0812">Transmembrane</keyword>
<accession>A0A9Q0MGI3</accession>
<evidence type="ECO:0000256" key="11">
    <source>
        <dbReference type="ARBA" id="ARBA00043906"/>
    </source>
</evidence>
<sequence>MVYFQGIIAAIVIILAFIYYRKKRKDENIRKKFASQQIQYVVTPNFLVQVAKEVRTELYEYDQVQKYGKVYGTVLLSSPTIFLCEPELIQLIMSKEFTNFTNRRRIEIDDPIFGSFLSTVEGEKWKRIRSVVTPQFSTGKLKRMKPRLDDTIDTLMANFESNLKEKPELDVKEIFGAYTMDTILQIAFGSKVDSLKDTNNKIVLMAKKLFQTDISYAAMLFFLLLFMFPKLSIKIARLFNINQDFIKFFKEFSMEIIRKKRDELKDSKNMGKANNFLEMMLEAEAEHEQIQANEKEMKNENMENDQNKNTKFTKYRLYEEIEAYFNRLQLESDGTETDPSKLMTFESMSQLEYLNAVINETLRIYPPAPVERMASKDMLLKTEDGSHRLNVKKDDVIHIPVYALHRDERYFPDPETFKPERFIGNPEYHKYAYLPFGTGPRNCVAKSLALYEVKMALINTIYRYRLSVCEQTHIPMKFFNNGQILSPKDVVLRMDKRQ</sequence>
<dbReference type="PROSITE" id="PS00086">
    <property type="entry name" value="CYTOCHROME_P450"/>
    <property type="match status" value="1"/>
</dbReference>
<reference evidence="16" key="1">
    <citation type="submission" date="2022-12" db="EMBL/GenBank/DDBJ databases">
        <title>Genome assemblies of Blomia tropicalis.</title>
        <authorList>
            <person name="Cui Y."/>
        </authorList>
    </citation>
    <scope>NUCLEOTIDE SEQUENCE</scope>
    <source>
        <tissue evidence="16">Adult mites</tissue>
    </source>
</reference>
<dbReference type="GO" id="GO:0005506">
    <property type="term" value="F:iron ion binding"/>
    <property type="evidence" value="ECO:0007669"/>
    <property type="project" value="InterPro"/>
</dbReference>
<evidence type="ECO:0000256" key="10">
    <source>
        <dbReference type="ARBA" id="ARBA00023033"/>
    </source>
</evidence>
<dbReference type="Gene3D" id="1.10.630.10">
    <property type="entry name" value="Cytochrome P450"/>
    <property type="match status" value="2"/>
</dbReference>
<evidence type="ECO:0000256" key="3">
    <source>
        <dbReference type="ARBA" id="ARBA00004406"/>
    </source>
</evidence>
<proteinExistence type="inferred from homology"/>
<comment type="cofactor">
    <cofactor evidence="1 12">
        <name>heme</name>
        <dbReference type="ChEBI" id="CHEBI:30413"/>
    </cofactor>
</comment>
<dbReference type="GO" id="GO:0016705">
    <property type="term" value="F:oxidoreductase activity, acting on paired donors, with incorporation or reduction of molecular oxygen"/>
    <property type="evidence" value="ECO:0007669"/>
    <property type="project" value="InterPro"/>
</dbReference>
<dbReference type="InterPro" id="IPR017972">
    <property type="entry name" value="Cyt_P450_CS"/>
</dbReference>
<dbReference type="Pfam" id="PF00067">
    <property type="entry name" value="p450"/>
    <property type="match status" value="1"/>
</dbReference>
<dbReference type="InterPro" id="IPR001128">
    <property type="entry name" value="Cyt_P450"/>
</dbReference>
<keyword evidence="15" id="KW-1133">Transmembrane helix</keyword>
<evidence type="ECO:0008006" key="18">
    <source>
        <dbReference type="Google" id="ProtNLM"/>
    </source>
</evidence>
<dbReference type="PANTHER" id="PTHR24302:SF15">
    <property type="entry name" value="FATTY-ACID PEROXYGENASE"/>
    <property type="match status" value="1"/>
</dbReference>
<keyword evidence="9 12" id="KW-0408">Iron</keyword>
<evidence type="ECO:0000256" key="13">
    <source>
        <dbReference type="RuleBase" id="RU000461"/>
    </source>
</evidence>
<evidence type="ECO:0000256" key="15">
    <source>
        <dbReference type="SAM" id="Phobius"/>
    </source>
</evidence>
<comment type="caution">
    <text evidence="16">The sequence shown here is derived from an EMBL/GenBank/DDBJ whole genome shotgun (WGS) entry which is preliminary data.</text>
</comment>
<evidence type="ECO:0000256" key="8">
    <source>
        <dbReference type="ARBA" id="ARBA00023002"/>
    </source>
</evidence>
<keyword evidence="14" id="KW-0175">Coiled coil</keyword>
<feature type="coiled-coil region" evidence="14">
    <location>
        <begin position="273"/>
        <end position="310"/>
    </location>
</feature>
<evidence type="ECO:0000256" key="14">
    <source>
        <dbReference type="SAM" id="Coils"/>
    </source>
</evidence>
<dbReference type="Proteomes" id="UP001142055">
    <property type="component" value="Chromosome 1"/>
</dbReference>
<evidence type="ECO:0000256" key="1">
    <source>
        <dbReference type="ARBA" id="ARBA00001971"/>
    </source>
</evidence>
<comment type="function">
    <text evidence="11">Cytochromes P450 are a group of heme-thiolate monooxygenases. They oxidize a variety of structurally unrelated compounds, including steroids, fatty acids, and xenobiotics.</text>
</comment>
<evidence type="ECO:0000256" key="2">
    <source>
        <dbReference type="ARBA" id="ARBA00004174"/>
    </source>
</evidence>
<comment type="subcellular location">
    <subcellularLocation>
        <location evidence="3">Endoplasmic reticulum membrane</location>
        <topology evidence="3">Peripheral membrane protein</topology>
    </subcellularLocation>
    <subcellularLocation>
        <location evidence="2">Microsome membrane</location>
        <topology evidence="2">Peripheral membrane protein</topology>
    </subcellularLocation>
</comment>
<evidence type="ECO:0000256" key="9">
    <source>
        <dbReference type="ARBA" id="ARBA00023004"/>
    </source>
</evidence>
<keyword evidence="7" id="KW-0492">Microsome</keyword>
<protein>
    <recommendedName>
        <fullName evidence="18">Cytochrome P450</fullName>
    </recommendedName>
</protein>
<comment type="similarity">
    <text evidence="4 13">Belongs to the cytochrome P450 family.</text>
</comment>
<evidence type="ECO:0000256" key="5">
    <source>
        <dbReference type="ARBA" id="ARBA00022617"/>
    </source>
</evidence>
<dbReference type="GO" id="GO:0005789">
    <property type="term" value="C:endoplasmic reticulum membrane"/>
    <property type="evidence" value="ECO:0007669"/>
    <property type="project" value="UniProtKB-SubCell"/>
</dbReference>
<keyword evidence="10 13" id="KW-0503">Monooxygenase</keyword>
<dbReference type="GO" id="GO:0020037">
    <property type="term" value="F:heme binding"/>
    <property type="evidence" value="ECO:0007669"/>
    <property type="project" value="InterPro"/>
</dbReference>
<dbReference type="EMBL" id="JAPWDV010000001">
    <property type="protein sequence ID" value="KAJ6223145.1"/>
    <property type="molecule type" value="Genomic_DNA"/>
</dbReference>
<dbReference type="AlphaFoldDB" id="A0A9Q0MGI3"/>
<dbReference type="PANTHER" id="PTHR24302">
    <property type="entry name" value="CYTOCHROME P450 FAMILY 3"/>
    <property type="match status" value="1"/>
</dbReference>
<dbReference type="PRINTS" id="PR00463">
    <property type="entry name" value="EP450I"/>
</dbReference>
<organism evidence="16 17">
    <name type="scientific">Blomia tropicalis</name>
    <name type="common">Mite</name>
    <dbReference type="NCBI Taxonomy" id="40697"/>
    <lineage>
        <taxon>Eukaryota</taxon>
        <taxon>Metazoa</taxon>
        <taxon>Ecdysozoa</taxon>
        <taxon>Arthropoda</taxon>
        <taxon>Chelicerata</taxon>
        <taxon>Arachnida</taxon>
        <taxon>Acari</taxon>
        <taxon>Acariformes</taxon>
        <taxon>Sarcoptiformes</taxon>
        <taxon>Astigmata</taxon>
        <taxon>Glycyphagoidea</taxon>
        <taxon>Echimyopodidae</taxon>
        <taxon>Blomia</taxon>
    </lineage>
</organism>
<dbReference type="GO" id="GO:0008395">
    <property type="term" value="F:steroid hydroxylase activity"/>
    <property type="evidence" value="ECO:0007669"/>
    <property type="project" value="TreeGrafter"/>
</dbReference>
<keyword evidence="5 12" id="KW-0349">Heme</keyword>
<dbReference type="InterPro" id="IPR050705">
    <property type="entry name" value="Cytochrome_P450_3A"/>
</dbReference>
<dbReference type="PRINTS" id="PR00385">
    <property type="entry name" value="P450"/>
</dbReference>